<dbReference type="PROSITE" id="PS50263">
    <property type="entry name" value="CN_HYDROLASE"/>
    <property type="match status" value="1"/>
</dbReference>
<dbReference type="NCBIfam" id="TIGR00546">
    <property type="entry name" value="lnt"/>
    <property type="match status" value="1"/>
</dbReference>
<evidence type="ECO:0000259" key="10">
    <source>
        <dbReference type="PROSITE" id="PS50263"/>
    </source>
</evidence>
<dbReference type="SUPFAM" id="SSF56317">
    <property type="entry name" value="Carbon-nitrogen hydrolase"/>
    <property type="match status" value="1"/>
</dbReference>
<organism evidence="11 12">
    <name type="scientific">Dactylosporangium vinaceum</name>
    <dbReference type="NCBI Taxonomy" id="53362"/>
    <lineage>
        <taxon>Bacteria</taxon>
        <taxon>Bacillati</taxon>
        <taxon>Actinomycetota</taxon>
        <taxon>Actinomycetes</taxon>
        <taxon>Micromonosporales</taxon>
        <taxon>Micromonosporaceae</taxon>
        <taxon>Dactylosporangium</taxon>
    </lineage>
</organism>
<comment type="caution">
    <text evidence="11">The sequence shown here is derived from an EMBL/GenBank/DDBJ whole genome shotgun (WGS) entry which is preliminary data.</text>
</comment>
<gene>
    <name evidence="8 11" type="primary">lnt</name>
    <name evidence="11" type="ORF">ACFFTR_25985</name>
</gene>
<feature type="domain" description="CN hydrolase" evidence="10">
    <location>
        <begin position="246"/>
        <end position="499"/>
    </location>
</feature>
<evidence type="ECO:0000256" key="8">
    <source>
        <dbReference type="HAMAP-Rule" id="MF_01148"/>
    </source>
</evidence>
<proteinExistence type="inferred from homology"/>
<dbReference type="RefSeq" id="WP_223092266.1">
    <property type="nucleotide sequence ID" value="NZ_CP061913.1"/>
</dbReference>
<dbReference type="Gene3D" id="3.60.110.10">
    <property type="entry name" value="Carbon-nitrogen hydrolase"/>
    <property type="match status" value="1"/>
</dbReference>
<comment type="catalytic activity">
    <reaction evidence="8">
        <text>N-terminal S-1,2-diacyl-sn-glyceryl-L-cysteinyl-[lipoprotein] + a glycerophospholipid = N-acyl-S-1,2-diacyl-sn-glyceryl-L-cysteinyl-[lipoprotein] + a 2-acyl-sn-glycero-3-phospholipid + H(+)</text>
        <dbReference type="Rhea" id="RHEA:48228"/>
        <dbReference type="Rhea" id="RHEA-COMP:14681"/>
        <dbReference type="Rhea" id="RHEA-COMP:14684"/>
        <dbReference type="ChEBI" id="CHEBI:15378"/>
        <dbReference type="ChEBI" id="CHEBI:136912"/>
        <dbReference type="ChEBI" id="CHEBI:140656"/>
        <dbReference type="ChEBI" id="CHEBI:140657"/>
        <dbReference type="ChEBI" id="CHEBI:140660"/>
        <dbReference type="EC" id="2.3.1.269"/>
    </reaction>
</comment>
<evidence type="ECO:0000313" key="12">
    <source>
        <dbReference type="Proteomes" id="UP001589608"/>
    </source>
</evidence>
<feature type="transmembrane region" description="Helical" evidence="8">
    <location>
        <begin position="51"/>
        <end position="68"/>
    </location>
</feature>
<dbReference type="InterPro" id="IPR003010">
    <property type="entry name" value="C-N_Hydrolase"/>
</dbReference>
<dbReference type="InterPro" id="IPR004563">
    <property type="entry name" value="Apolipo_AcylTrfase"/>
</dbReference>
<accession>A0ABV5MCI4</accession>
<dbReference type="EC" id="2.3.1.269" evidence="8"/>
<keyword evidence="5 8" id="KW-1133">Transmembrane helix</keyword>
<keyword evidence="3 8" id="KW-0808">Transferase</keyword>
<evidence type="ECO:0000256" key="7">
    <source>
        <dbReference type="ARBA" id="ARBA00023315"/>
    </source>
</evidence>
<evidence type="ECO:0000256" key="5">
    <source>
        <dbReference type="ARBA" id="ARBA00022989"/>
    </source>
</evidence>
<comment type="similarity">
    <text evidence="8">Belongs to the CN hydrolase family. Apolipoprotein N-acyltransferase subfamily.</text>
</comment>
<dbReference type="EMBL" id="JBHMCA010000047">
    <property type="protein sequence ID" value="MFB9446552.1"/>
    <property type="molecule type" value="Genomic_DNA"/>
</dbReference>
<dbReference type="Pfam" id="PF20154">
    <property type="entry name" value="LNT_N"/>
    <property type="match status" value="1"/>
</dbReference>
<dbReference type="PANTHER" id="PTHR38686">
    <property type="entry name" value="APOLIPOPROTEIN N-ACYLTRANSFERASE"/>
    <property type="match status" value="1"/>
</dbReference>
<comment type="function">
    <text evidence="8">Catalyzes the phospholipid dependent N-acylation of the N-terminal cysteine of apolipoprotein, the last step in lipoprotein maturation.</text>
</comment>
<sequence>MAQVTLVVQQPAAAAACGPVDEPVLPLWAAILAAAVAGGAMLVAFPPYGQWWAAPAAVALLAVAVHGRRLRAGFWLGCLSGVLFFTPLLAWTNLHTGMVPWLLLSVLETLYFGLVGLAGAWIGPLLGGRQRWNGGGWSWPVAVGLLWVAQEALRDRTPFGGFPWGRLAFSQDTSPLLRLAAAGGAPLVTFAVALAGGLAGFAVLRGIGAGTEVRRAVAPLAAVAAGCALIGVAAVVPLTEPAGPAVYVAVVQGNVPRLGLDFNAQRRAVLDNHVRATIALGDRVKAGARRPDLVVWPENASDIDPLRNTDAGVLIGQAADAVGAPILVGAVLYSPETGVENAGLVFNPGRQLGDPVSKYVKRHPVPFAETMPLRSVARLVSSEVDRVTDMTAGTSPGVLSVGPATVGDVICFEVAYDGLVRDTVTGGGQLIAVQTNNATFNEAEARQQLAMVRLRAVEHGRDALMASTVGISAFADATGATSAETAFDKPAVIVAELHLGDRRTLATRLGAIPEYTLVAFAVLGLVAALAVRRRDGGRDPDLHPVPEAADGPEEDL</sequence>
<dbReference type="CDD" id="cd07571">
    <property type="entry name" value="ALP_N-acyl_transferase"/>
    <property type="match status" value="1"/>
</dbReference>
<evidence type="ECO:0000256" key="1">
    <source>
        <dbReference type="ARBA" id="ARBA00004651"/>
    </source>
</evidence>
<dbReference type="InterPro" id="IPR045378">
    <property type="entry name" value="LNT_N"/>
</dbReference>
<keyword evidence="12" id="KW-1185">Reference proteome</keyword>
<feature type="transmembrane region" description="Helical" evidence="8">
    <location>
        <begin position="512"/>
        <end position="531"/>
    </location>
</feature>
<keyword evidence="6 8" id="KW-0472">Membrane</keyword>
<evidence type="ECO:0000313" key="11">
    <source>
        <dbReference type="EMBL" id="MFB9446552.1"/>
    </source>
</evidence>
<feature type="transmembrane region" description="Helical" evidence="8">
    <location>
        <begin position="24"/>
        <end position="44"/>
    </location>
</feature>
<evidence type="ECO:0000256" key="9">
    <source>
        <dbReference type="SAM" id="MobiDB-lite"/>
    </source>
</evidence>
<evidence type="ECO:0000256" key="4">
    <source>
        <dbReference type="ARBA" id="ARBA00022692"/>
    </source>
</evidence>
<reference evidence="11 12" key="1">
    <citation type="submission" date="2024-09" db="EMBL/GenBank/DDBJ databases">
        <authorList>
            <person name="Sun Q."/>
            <person name="Mori K."/>
        </authorList>
    </citation>
    <scope>NUCLEOTIDE SEQUENCE [LARGE SCALE GENOMIC DNA]</scope>
    <source>
        <strain evidence="11 12">JCM 3307</strain>
    </source>
</reference>
<comment type="subcellular location">
    <subcellularLocation>
        <location evidence="1 8">Cell membrane</location>
        <topology evidence="1 8">Multi-pass membrane protein</topology>
    </subcellularLocation>
</comment>
<feature type="transmembrane region" description="Helical" evidence="8">
    <location>
        <begin position="179"/>
        <end position="204"/>
    </location>
</feature>
<name>A0ABV5MCI4_9ACTN</name>
<dbReference type="GO" id="GO:0016746">
    <property type="term" value="F:acyltransferase activity"/>
    <property type="evidence" value="ECO:0007669"/>
    <property type="project" value="UniProtKB-KW"/>
</dbReference>
<keyword evidence="4 8" id="KW-0812">Transmembrane</keyword>
<dbReference type="PANTHER" id="PTHR38686:SF1">
    <property type="entry name" value="APOLIPOPROTEIN N-ACYLTRANSFERASE"/>
    <property type="match status" value="1"/>
</dbReference>
<feature type="transmembrane region" description="Helical" evidence="8">
    <location>
        <begin position="101"/>
        <end position="122"/>
    </location>
</feature>
<evidence type="ECO:0000256" key="6">
    <source>
        <dbReference type="ARBA" id="ARBA00023136"/>
    </source>
</evidence>
<dbReference type="Pfam" id="PF00795">
    <property type="entry name" value="CN_hydrolase"/>
    <property type="match status" value="1"/>
</dbReference>
<feature type="region of interest" description="Disordered" evidence="9">
    <location>
        <begin position="536"/>
        <end position="556"/>
    </location>
</feature>
<dbReference type="HAMAP" id="MF_01148">
    <property type="entry name" value="Lnt"/>
    <property type="match status" value="1"/>
</dbReference>
<keyword evidence="7 8" id="KW-0012">Acyltransferase</keyword>
<comment type="pathway">
    <text evidence="8">Protein modification; lipoprotein biosynthesis (N-acyl transfer).</text>
</comment>
<dbReference type="Proteomes" id="UP001589608">
    <property type="component" value="Unassembled WGS sequence"/>
</dbReference>
<evidence type="ECO:0000256" key="3">
    <source>
        <dbReference type="ARBA" id="ARBA00022679"/>
    </source>
</evidence>
<keyword evidence="2 8" id="KW-1003">Cell membrane</keyword>
<dbReference type="InterPro" id="IPR036526">
    <property type="entry name" value="C-N_Hydrolase_sf"/>
</dbReference>
<evidence type="ECO:0000256" key="2">
    <source>
        <dbReference type="ARBA" id="ARBA00022475"/>
    </source>
</evidence>
<feature type="transmembrane region" description="Helical" evidence="8">
    <location>
        <begin position="74"/>
        <end position="94"/>
    </location>
</feature>
<feature type="transmembrane region" description="Helical" evidence="8">
    <location>
        <begin position="216"/>
        <end position="238"/>
    </location>
</feature>
<protein>
    <recommendedName>
        <fullName evidence="8">Apolipoprotein N-acyltransferase</fullName>
        <shortName evidence="8">ALP N-acyltransferase</shortName>
        <ecNumber evidence="8">2.3.1.269</ecNumber>
    </recommendedName>
</protein>